<gene>
    <name evidence="3" type="ORF">NITHO_150002</name>
</gene>
<organism evidence="3 4">
    <name type="scientific">Nitrolancea hollandica Lb</name>
    <dbReference type="NCBI Taxonomy" id="1129897"/>
    <lineage>
        <taxon>Bacteria</taxon>
        <taxon>Pseudomonadati</taxon>
        <taxon>Thermomicrobiota</taxon>
        <taxon>Thermomicrobia</taxon>
        <taxon>Sphaerobacterales</taxon>
        <taxon>Sphaerobacterineae</taxon>
        <taxon>Sphaerobacteraceae</taxon>
        <taxon>Nitrolancea</taxon>
    </lineage>
</organism>
<dbReference type="Proteomes" id="UP000004221">
    <property type="component" value="Unassembled WGS sequence"/>
</dbReference>
<accession>I4EDG4</accession>
<dbReference type="AlphaFoldDB" id="I4EDG4"/>
<keyword evidence="1" id="KW-0732">Signal</keyword>
<evidence type="ECO:0000259" key="2">
    <source>
        <dbReference type="Pfam" id="PF11611"/>
    </source>
</evidence>
<protein>
    <recommendedName>
        <fullName evidence="2">DUF4352 domain-containing protein</fullName>
    </recommendedName>
</protein>
<comment type="caution">
    <text evidence="3">The sequence shown here is derived from an EMBL/GenBank/DDBJ whole genome shotgun (WGS) entry which is preliminary data.</text>
</comment>
<keyword evidence="4" id="KW-1185">Reference proteome</keyword>
<evidence type="ECO:0000256" key="1">
    <source>
        <dbReference type="ARBA" id="ARBA00022729"/>
    </source>
</evidence>
<evidence type="ECO:0000313" key="4">
    <source>
        <dbReference type="Proteomes" id="UP000004221"/>
    </source>
</evidence>
<dbReference type="Gene3D" id="2.60.40.1240">
    <property type="match status" value="1"/>
</dbReference>
<dbReference type="Pfam" id="PF11611">
    <property type="entry name" value="DUF4352"/>
    <property type="match status" value="1"/>
</dbReference>
<dbReference type="EMBL" id="CAGS01000057">
    <property type="protein sequence ID" value="CCF82726.1"/>
    <property type="molecule type" value="Genomic_DNA"/>
</dbReference>
<name>I4EDG4_9BACT</name>
<proteinExistence type="predicted"/>
<dbReference type="InterPro" id="IPR029051">
    <property type="entry name" value="DUF4352"/>
</dbReference>
<feature type="domain" description="DUF4352" evidence="2">
    <location>
        <begin position="57"/>
        <end position="173"/>
    </location>
</feature>
<reference evidence="3 4" key="1">
    <citation type="journal article" date="2012" name="ISME J.">
        <title>Nitrification expanded: discovery, physiology and genomics of a nitrite-oxidizing bacterium from the phylum Chloroflexi.</title>
        <authorList>
            <person name="Sorokin D.Y."/>
            <person name="Lucker S."/>
            <person name="Vejmelkova D."/>
            <person name="Kostrikina N.A."/>
            <person name="Kleerebezem R."/>
            <person name="Rijpstra W.I."/>
            <person name="Damste J.S."/>
            <person name="Le Paslier D."/>
            <person name="Muyzer G."/>
            <person name="Wagner M."/>
            <person name="van Loosdrecht M.C."/>
            <person name="Daims H."/>
        </authorList>
    </citation>
    <scope>NUCLEOTIDE SEQUENCE [LARGE SCALE GENOMIC DNA]</scope>
    <source>
        <strain evidence="4">none</strain>
    </source>
</reference>
<dbReference type="InterPro" id="IPR029050">
    <property type="entry name" value="Immunoprotect_excell_Ig-like"/>
</dbReference>
<sequence>MVIRSEGIRVEMHGARKGVGCHVSSSIGRLLFVLVIAGSAIACGQTPAPAPPPVIHHLGEAVPIGNLVVTANSLSFPAPTAFAVPEAGKKFVGVAVTIQNKSNEQLNVFSRDVMFLKDRQGHRYVEDTVATSVAGTGPPDGDPYPGQSVRGVAGYQVPTGATGFTLTFDTTLMNRTFLHTGEAGKQVVFALQ</sequence>
<evidence type="ECO:0000313" key="3">
    <source>
        <dbReference type="EMBL" id="CCF82726.1"/>
    </source>
</evidence>